<dbReference type="Proteomes" id="UP001215598">
    <property type="component" value="Unassembled WGS sequence"/>
</dbReference>
<reference evidence="1" key="1">
    <citation type="submission" date="2023-03" db="EMBL/GenBank/DDBJ databases">
        <title>Massive genome expansion in bonnet fungi (Mycena s.s.) driven by repeated elements and novel gene families across ecological guilds.</title>
        <authorList>
            <consortium name="Lawrence Berkeley National Laboratory"/>
            <person name="Harder C.B."/>
            <person name="Miyauchi S."/>
            <person name="Viragh M."/>
            <person name="Kuo A."/>
            <person name="Thoen E."/>
            <person name="Andreopoulos B."/>
            <person name="Lu D."/>
            <person name="Skrede I."/>
            <person name="Drula E."/>
            <person name="Henrissat B."/>
            <person name="Morin E."/>
            <person name="Kohler A."/>
            <person name="Barry K."/>
            <person name="LaButti K."/>
            <person name="Morin E."/>
            <person name="Salamov A."/>
            <person name="Lipzen A."/>
            <person name="Mereny Z."/>
            <person name="Hegedus B."/>
            <person name="Baldrian P."/>
            <person name="Stursova M."/>
            <person name="Weitz H."/>
            <person name="Taylor A."/>
            <person name="Grigoriev I.V."/>
            <person name="Nagy L.G."/>
            <person name="Martin F."/>
            <person name="Kauserud H."/>
        </authorList>
    </citation>
    <scope>NUCLEOTIDE SEQUENCE</scope>
    <source>
        <strain evidence="1">CBHHK182m</strain>
    </source>
</reference>
<protein>
    <submittedName>
        <fullName evidence="1">Uncharacterized protein</fullName>
    </submittedName>
</protein>
<comment type="caution">
    <text evidence="1">The sequence shown here is derived from an EMBL/GenBank/DDBJ whole genome shotgun (WGS) entry which is preliminary data.</text>
</comment>
<keyword evidence="2" id="KW-1185">Reference proteome</keyword>
<dbReference type="EMBL" id="JARKIB010000095">
    <property type="protein sequence ID" value="KAJ7742315.1"/>
    <property type="molecule type" value="Genomic_DNA"/>
</dbReference>
<evidence type="ECO:0000313" key="2">
    <source>
        <dbReference type="Proteomes" id="UP001215598"/>
    </source>
</evidence>
<gene>
    <name evidence="1" type="ORF">B0H16DRAFT_1693844</name>
</gene>
<proteinExistence type="predicted"/>
<sequence>MTLCQGFCSILCLEPPISDVLVRVPGHLLNFEIHRLKAPDMDCVTISYGNEWQARNVGGPGAIHQDLPLRPNDWPFPSSVAPLLMPLKYLFLLLVASVVACCRPIMLLLLTRLLAIPHDASVIDPADVWLRLQVVSTLDGDQFSIVTLDANPPRPEANVETLKFLAGRGMRLGFVMTLLRRHSCISTLRLEHGTVFADSLRLDAPSAHFALANLTTLAAPAAYIPHILPLAPNVTHLEIILASRTSYDTRCPQCFWRRKCGCCCFCASCCSSAYTRAIITVANSGSVRVLSLHIASKIPRKSLPWRGDEESGFETHLRGVATLKIFCVPEKYESEVFNGADALAVLRWLLHFPALEWVGLPLRVKEELLVHTRRLGAPSLSVLERLLHDKRQ</sequence>
<accession>A0AAD7N243</accession>
<organism evidence="1 2">
    <name type="scientific">Mycena metata</name>
    <dbReference type="NCBI Taxonomy" id="1033252"/>
    <lineage>
        <taxon>Eukaryota</taxon>
        <taxon>Fungi</taxon>
        <taxon>Dikarya</taxon>
        <taxon>Basidiomycota</taxon>
        <taxon>Agaricomycotina</taxon>
        <taxon>Agaricomycetes</taxon>
        <taxon>Agaricomycetidae</taxon>
        <taxon>Agaricales</taxon>
        <taxon>Marasmiineae</taxon>
        <taxon>Mycenaceae</taxon>
        <taxon>Mycena</taxon>
    </lineage>
</organism>
<name>A0AAD7N243_9AGAR</name>
<dbReference type="AlphaFoldDB" id="A0AAD7N243"/>
<evidence type="ECO:0000313" key="1">
    <source>
        <dbReference type="EMBL" id="KAJ7742315.1"/>
    </source>
</evidence>